<protein>
    <submittedName>
        <fullName evidence="1">Uncharacterized protein</fullName>
    </submittedName>
</protein>
<sequence length="136" mass="15057">MTKETSAEVVVDGSLEYEERAKFLQFGLCGRCDRVFRISQGWKHVEQKSRHETVVDGESKLRHLSTLVAKAEMNKTALRAARGAHKDILEATEKLRALRHEVSATRRALAPLVMSCPFCLWNSAPLFSSPCTGGGG</sequence>
<keyword evidence="2" id="KW-1185">Reference proteome</keyword>
<accession>D7FHE8</accession>
<evidence type="ECO:0000313" key="1">
    <source>
        <dbReference type="EMBL" id="CBJ34130.1"/>
    </source>
</evidence>
<dbReference type="InParanoid" id="D7FHE8"/>
<reference evidence="1 2" key="1">
    <citation type="journal article" date="2010" name="Nature">
        <title>The Ectocarpus genome and the independent evolution of multicellularity in brown algae.</title>
        <authorList>
            <person name="Cock J.M."/>
            <person name="Sterck L."/>
            <person name="Rouze P."/>
            <person name="Scornet D."/>
            <person name="Allen A.E."/>
            <person name="Amoutzias G."/>
            <person name="Anthouard V."/>
            <person name="Artiguenave F."/>
            <person name="Aury J.M."/>
            <person name="Badger J.H."/>
            <person name="Beszteri B."/>
            <person name="Billiau K."/>
            <person name="Bonnet E."/>
            <person name="Bothwell J.H."/>
            <person name="Bowler C."/>
            <person name="Boyen C."/>
            <person name="Brownlee C."/>
            <person name="Carrano C.J."/>
            <person name="Charrier B."/>
            <person name="Cho G.Y."/>
            <person name="Coelho S.M."/>
            <person name="Collen J."/>
            <person name="Corre E."/>
            <person name="Da Silva C."/>
            <person name="Delage L."/>
            <person name="Delaroque N."/>
            <person name="Dittami S.M."/>
            <person name="Doulbeau S."/>
            <person name="Elias M."/>
            <person name="Farnham G."/>
            <person name="Gachon C.M."/>
            <person name="Gschloessl B."/>
            <person name="Heesch S."/>
            <person name="Jabbari K."/>
            <person name="Jubin C."/>
            <person name="Kawai H."/>
            <person name="Kimura K."/>
            <person name="Kloareg B."/>
            <person name="Kupper F.C."/>
            <person name="Lang D."/>
            <person name="Le Bail A."/>
            <person name="Leblanc C."/>
            <person name="Lerouge P."/>
            <person name="Lohr M."/>
            <person name="Lopez P.J."/>
            <person name="Martens C."/>
            <person name="Maumus F."/>
            <person name="Michel G."/>
            <person name="Miranda-Saavedra D."/>
            <person name="Morales J."/>
            <person name="Moreau H."/>
            <person name="Motomura T."/>
            <person name="Nagasato C."/>
            <person name="Napoli C.A."/>
            <person name="Nelson D.R."/>
            <person name="Nyvall-Collen P."/>
            <person name="Peters A.F."/>
            <person name="Pommier C."/>
            <person name="Potin P."/>
            <person name="Poulain J."/>
            <person name="Quesneville H."/>
            <person name="Read B."/>
            <person name="Rensing S.A."/>
            <person name="Ritter A."/>
            <person name="Rousvoal S."/>
            <person name="Samanta M."/>
            <person name="Samson G."/>
            <person name="Schroeder D.C."/>
            <person name="Segurens B."/>
            <person name="Strittmatter M."/>
            <person name="Tonon T."/>
            <person name="Tregear J.W."/>
            <person name="Valentin K."/>
            <person name="von Dassow P."/>
            <person name="Yamagishi T."/>
            <person name="Van de Peer Y."/>
            <person name="Wincker P."/>
        </authorList>
    </citation>
    <scope>NUCLEOTIDE SEQUENCE [LARGE SCALE GENOMIC DNA]</scope>
    <source>
        <strain evidence="2">Ec32 / CCAP1310/4</strain>
    </source>
</reference>
<organism evidence="1 2">
    <name type="scientific">Ectocarpus siliculosus</name>
    <name type="common">Brown alga</name>
    <name type="synonym">Conferva siliculosa</name>
    <dbReference type="NCBI Taxonomy" id="2880"/>
    <lineage>
        <taxon>Eukaryota</taxon>
        <taxon>Sar</taxon>
        <taxon>Stramenopiles</taxon>
        <taxon>Ochrophyta</taxon>
        <taxon>PX clade</taxon>
        <taxon>Phaeophyceae</taxon>
        <taxon>Ectocarpales</taxon>
        <taxon>Ectocarpaceae</taxon>
        <taxon>Ectocarpus</taxon>
    </lineage>
</organism>
<dbReference type="AlphaFoldDB" id="D7FHE8"/>
<evidence type="ECO:0000313" key="2">
    <source>
        <dbReference type="Proteomes" id="UP000002630"/>
    </source>
</evidence>
<proteinExistence type="predicted"/>
<dbReference type="Proteomes" id="UP000002630">
    <property type="component" value="Unassembled WGS sequence"/>
</dbReference>
<gene>
    <name evidence="1" type="ORF">Esi_1076_0001</name>
</gene>
<name>D7FHE8_ECTSI</name>
<dbReference type="EMBL" id="FN649760">
    <property type="protein sequence ID" value="CBJ34130.1"/>
    <property type="molecule type" value="Genomic_DNA"/>
</dbReference>